<dbReference type="Proteomes" id="UP000389128">
    <property type="component" value="Unassembled WGS sequence"/>
</dbReference>
<evidence type="ECO:0000256" key="2">
    <source>
        <dbReference type="ARBA" id="ARBA00023231"/>
    </source>
</evidence>
<dbReference type="Pfam" id="PF04319">
    <property type="entry name" value="NifZ"/>
    <property type="match status" value="1"/>
</dbReference>
<organism evidence="3 4">
    <name type="scientific">Zoogloea oleivorans</name>
    <dbReference type="NCBI Taxonomy" id="1552750"/>
    <lineage>
        <taxon>Bacteria</taxon>
        <taxon>Pseudomonadati</taxon>
        <taxon>Pseudomonadota</taxon>
        <taxon>Betaproteobacteria</taxon>
        <taxon>Rhodocyclales</taxon>
        <taxon>Zoogloeaceae</taxon>
        <taxon>Zoogloea</taxon>
    </lineage>
</organism>
<evidence type="ECO:0000256" key="1">
    <source>
        <dbReference type="ARBA" id="ARBA00008027"/>
    </source>
</evidence>
<sequence>MTEVREAKYQWGQPVTAAVDLFNDGSHPEVPEDELIVAAGTTGEVVQIGHHEEANIPVYIVEFGATEARIGRVVGCLEEELAAA</sequence>
<evidence type="ECO:0000313" key="3">
    <source>
        <dbReference type="EMBL" id="TYC59762.1"/>
    </source>
</evidence>
<protein>
    <submittedName>
        <fullName evidence="3">Nitrogen fixation protein NifZ</fullName>
    </submittedName>
</protein>
<comment type="similarity">
    <text evidence="1">Belongs to the NifZ family.</text>
</comment>
<dbReference type="InterPro" id="IPR007415">
    <property type="entry name" value="Nitrogenase_MoFe_mat_NifZ"/>
</dbReference>
<keyword evidence="2" id="KW-0535">Nitrogen fixation</keyword>
<comment type="caution">
    <text evidence="3">The sequence shown here is derived from an EMBL/GenBank/DDBJ whole genome shotgun (WGS) entry which is preliminary data.</text>
</comment>
<dbReference type="OrthoDB" id="8563538at2"/>
<dbReference type="RefSeq" id="WP_148578782.1">
    <property type="nucleotide sequence ID" value="NZ_JAVEUW010000034.1"/>
</dbReference>
<dbReference type="EMBL" id="SDKK01000007">
    <property type="protein sequence ID" value="TYC59762.1"/>
    <property type="molecule type" value="Genomic_DNA"/>
</dbReference>
<proteinExistence type="inferred from homology"/>
<dbReference type="GO" id="GO:0009399">
    <property type="term" value="P:nitrogen fixation"/>
    <property type="evidence" value="ECO:0007669"/>
    <property type="project" value="InterPro"/>
</dbReference>
<reference evidence="3 4" key="1">
    <citation type="submission" date="2019-01" db="EMBL/GenBank/DDBJ databases">
        <title>Zoogloea oleivorans genome sequencing and assembly.</title>
        <authorList>
            <person name="Tancsics A."/>
            <person name="Farkas M."/>
            <person name="Kriszt B."/>
            <person name="Maroti G."/>
            <person name="Horvath B."/>
        </authorList>
    </citation>
    <scope>NUCLEOTIDE SEQUENCE [LARGE SCALE GENOMIC DNA]</scope>
    <source>
        <strain evidence="3 4">Buc</strain>
    </source>
</reference>
<dbReference type="AlphaFoldDB" id="A0A6C2D2J3"/>
<evidence type="ECO:0000313" key="4">
    <source>
        <dbReference type="Proteomes" id="UP000389128"/>
    </source>
</evidence>
<accession>A0A6C2D2J3</accession>
<gene>
    <name evidence="3" type="ORF">ETQ85_09400</name>
</gene>
<keyword evidence="4" id="KW-1185">Reference proteome</keyword>
<name>A0A6C2D2J3_9RHOO</name>